<name>A0A183GUZ9_HELPZ</name>
<sequence>MVPTPQQPVIPSQFFTYEPNLLMNVHPDICLAGCVLHMFDMDRIFTDKLDLPNIVLAIRMHGGDIEFGAKAYAERAGAITHALKDRKRLVTMQWLVDVLMKKQMDVPWRHAHLPSVFIDGCRPLLGKVRRVLFVELQFKLEGQHVGVFIVFVDDLLVYPNLFFSSIYTFFASTCTLFKPDRAPFK</sequence>
<keyword evidence="2" id="KW-1185">Reference proteome</keyword>
<gene>
    <name evidence="1" type="ORF">HPBE_LOCUS26518</name>
</gene>
<dbReference type="EMBL" id="UZAH01040159">
    <property type="protein sequence ID" value="VDP58017.1"/>
    <property type="molecule type" value="Genomic_DNA"/>
</dbReference>
<dbReference type="WBParaSite" id="HPBE_0002651901-mRNA-1">
    <property type="protein sequence ID" value="HPBE_0002651901-mRNA-1"/>
    <property type="gene ID" value="HPBE_0002651901"/>
</dbReference>
<evidence type="ECO:0000313" key="3">
    <source>
        <dbReference type="WBParaSite" id="HPBE_0002651901-mRNA-1"/>
    </source>
</evidence>
<reference evidence="3" key="2">
    <citation type="submission" date="2019-09" db="UniProtKB">
        <authorList>
            <consortium name="WormBaseParasite"/>
        </authorList>
    </citation>
    <scope>IDENTIFICATION</scope>
</reference>
<evidence type="ECO:0000313" key="2">
    <source>
        <dbReference type="Proteomes" id="UP000050761"/>
    </source>
</evidence>
<accession>A0A183GUZ9</accession>
<proteinExistence type="predicted"/>
<organism evidence="2 3">
    <name type="scientific">Heligmosomoides polygyrus</name>
    <name type="common">Parasitic roundworm</name>
    <dbReference type="NCBI Taxonomy" id="6339"/>
    <lineage>
        <taxon>Eukaryota</taxon>
        <taxon>Metazoa</taxon>
        <taxon>Ecdysozoa</taxon>
        <taxon>Nematoda</taxon>
        <taxon>Chromadorea</taxon>
        <taxon>Rhabditida</taxon>
        <taxon>Rhabditina</taxon>
        <taxon>Rhabditomorpha</taxon>
        <taxon>Strongyloidea</taxon>
        <taxon>Heligmosomidae</taxon>
        <taxon>Heligmosomoides</taxon>
    </lineage>
</organism>
<protein>
    <submittedName>
        <fullName evidence="3">BRCT domain-containing protein</fullName>
    </submittedName>
</protein>
<dbReference type="Proteomes" id="UP000050761">
    <property type="component" value="Unassembled WGS sequence"/>
</dbReference>
<reference evidence="1 2" key="1">
    <citation type="submission" date="2018-11" db="EMBL/GenBank/DDBJ databases">
        <authorList>
            <consortium name="Pathogen Informatics"/>
        </authorList>
    </citation>
    <scope>NUCLEOTIDE SEQUENCE [LARGE SCALE GENOMIC DNA]</scope>
</reference>
<accession>A0A3P8E1T7</accession>
<evidence type="ECO:0000313" key="1">
    <source>
        <dbReference type="EMBL" id="VDP58017.1"/>
    </source>
</evidence>
<dbReference type="AlphaFoldDB" id="A0A183GUZ9"/>
<dbReference type="OrthoDB" id="342264at2759"/>